<dbReference type="OMA" id="HQDYHDP"/>
<organism evidence="1 2">
    <name type="scientific">Scytalidium lignicola</name>
    <name type="common">Hyphomycete</name>
    <dbReference type="NCBI Taxonomy" id="5539"/>
    <lineage>
        <taxon>Eukaryota</taxon>
        <taxon>Fungi</taxon>
        <taxon>Dikarya</taxon>
        <taxon>Ascomycota</taxon>
        <taxon>Pezizomycotina</taxon>
        <taxon>Leotiomycetes</taxon>
        <taxon>Leotiomycetes incertae sedis</taxon>
        <taxon>Scytalidium</taxon>
    </lineage>
</organism>
<dbReference type="AlphaFoldDB" id="A0A3E2GW06"/>
<feature type="non-terminal residue" evidence="1">
    <location>
        <position position="1"/>
    </location>
</feature>
<dbReference type="OrthoDB" id="5410365at2759"/>
<dbReference type="Proteomes" id="UP000258309">
    <property type="component" value="Unassembled WGS sequence"/>
</dbReference>
<evidence type="ECO:0000313" key="2">
    <source>
        <dbReference type="Proteomes" id="UP000258309"/>
    </source>
</evidence>
<name>A0A3E2GW06_SCYLI</name>
<evidence type="ECO:0000313" key="1">
    <source>
        <dbReference type="EMBL" id="RFU25268.1"/>
    </source>
</evidence>
<protein>
    <submittedName>
        <fullName evidence="1">Uncharacterized protein</fullName>
    </submittedName>
</protein>
<dbReference type="EMBL" id="NCSJ02000347">
    <property type="protein sequence ID" value="RFU25268.1"/>
    <property type="molecule type" value="Genomic_DNA"/>
</dbReference>
<feature type="non-terminal residue" evidence="1">
    <location>
        <position position="274"/>
    </location>
</feature>
<sequence>MTAILLSQIFIPVESIQLGRLVTSVDHPHLLDYHDPAYSPAPVPTINIRAHYSGLGQESRTSTFSSVLTSLLSTGFSKRAKSRVRVETNLARTYTLQNSTQWFEKAVSSEDSRRWLERAIDQGDDVYFVVGFHTVTDAQIIYESAEGNEHTGRLGLPISLALNAAGVIAPLGDIADPQVGVHRGSVEGAVEHFEAPGEQICAFQYRKVCHRWLSSRSIDKTTLAKTPRWSAGDRWRDEEEGVEDILEVETMDLGRPEGEWDEVVADSETLLQRS</sequence>
<gene>
    <name evidence="1" type="ORF">B7463_g11075</name>
</gene>
<keyword evidence="2" id="KW-1185">Reference proteome</keyword>
<comment type="caution">
    <text evidence="1">The sequence shown here is derived from an EMBL/GenBank/DDBJ whole genome shotgun (WGS) entry which is preliminary data.</text>
</comment>
<accession>A0A3E2GW06</accession>
<proteinExistence type="predicted"/>
<reference evidence="1 2" key="1">
    <citation type="submission" date="2018-05" db="EMBL/GenBank/DDBJ databases">
        <title>Draft genome sequence of Scytalidium lignicola DSM 105466, a ubiquitous saprotrophic fungus.</title>
        <authorList>
            <person name="Buettner E."/>
            <person name="Gebauer A.M."/>
            <person name="Hofrichter M."/>
            <person name="Liers C."/>
            <person name="Kellner H."/>
        </authorList>
    </citation>
    <scope>NUCLEOTIDE SEQUENCE [LARGE SCALE GENOMIC DNA]</scope>
    <source>
        <strain evidence="1 2">DSM 105466</strain>
    </source>
</reference>